<dbReference type="OMA" id="MGNYETH"/>
<keyword evidence="2" id="KW-0677">Repeat</keyword>
<dbReference type="InterPro" id="IPR036705">
    <property type="entry name" value="Ribosyl_crysJ1_sf"/>
</dbReference>
<comment type="cofactor">
    <cofactor evidence="3">
        <name>Mg(2+)</name>
        <dbReference type="ChEBI" id="CHEBI:18420"/>
    </cofactor>
    <text evidence="3">Binds 2 magnesium ions per subunit.</text>
</comment>
<feature type="binding site" evidence="3">
    <location>
        <position position="338"/>
    </location>
    <ligand>
        <name>Mg(2+)</name>
        <dbReference type="ChEBI" id="CHEBI:18420"/>
        <label>1</label>
    </ligand>
</feature>
<protein>
    <submittedName>
        <fullName evidence="4">Uncharacterized protein</fullName>
    </submittedName>
</protein>
<dbReference type="InParanoid" id="E9FS98"/>
<dbReference type="Pfam" id="PF03747">
    <property type="entry name" value="ADP_ribosyl_GH"/>
    <property type="match status" value="1"/>
</dbReference>
<evidence type="ECO:0000313" key="5">
    <source>
        <dbReference type="Proteomes" id="UP000000305"/>
    </source>
</evidence>
<keyword evidence="1" id="KW-0433">Leucine-rich repeat</keyword>
<organism evidence="4 5">
    <name type="scientific">Daphnia pulex</name>
    <name type="common">Water flea</name>
    <dbReference type="NCBI Taxonomy" id="6669"/>
    <lineage>
        <taxon>Eukaryota</taxon>
        <taxon>Metazoa</taxon>
        <taxon>Ecdysozoa</taxon>
        <taxon>Arthropoda</taxon>
        <taxon>Crustacea</taxon>
        <taxon>Branchiopoda</taxon>
        <taxon>Diplostraca</taxon>
        <taxon>Cladocera</taxon>
        <taxon>Anomopoda</taxon>
        <taxon>Daphniidae</taxon>
        <taxon>Daphnia</taxon>
    </lineage>
</organism>
<dbReference type="STRING" id="6669.E9FS98"/>
<dbReference type="SMART" id="SM00364">
    <property type="entry name" value="LRR_BAC"/>
    <property type="match status" value="4"/>
</dbReference>
<dbReference type="Proteomes" id="UP000000305">
    <property type="component" value="Unassembled WGS sequence"/>
</dbReference>
<name>E9FS98_DAPPU</name>
<dbReference type="EMBL" id="GL732523">
    <property type="protein sequence ID" value="EFX90358.1"/>
    <property type="molecule type" value="Genomic_DNA"/>
</dbReference>
<dbReference type="Gene3D" id="1.10.4080.10">
    <property type="entry name" value="ADP-ribosylation/Crystallin J1"/>
    <property type="match status" value="1"/>
</dbReference>
<gene>
    <name evidence="4" type="ORF">DAPPUDRAFT_300065</name>
</gene>
<keyword evidence="5" id="KW-1185">Reference proteome</keyword>
<dbReference type="InterPro" id="IPR050792">
    <property type="entry name" value="ADP-ribosylglycohydrolase"/>
</dbReference>
<dbReference type="Gene3D" id="3.80.10.10">
    <property type="entry name" value="Ribonuclease Inhibitor"/>
    <property type="match status" value="1"/>
</dbReference>
<evidence type="ECO:0000256" key="2">
    <source>
        <dbReference type="ARBA" id="ARBA00022737"/>
    </source>
</evidence>
<dbReference type="PANTHER" id="PTHR16222:SF28">
    <property type="entry name" value="ADP-RIBOSYLGLYCOHYDROLASE"/>
    <property type="match status" value="1"/>
</dbReference>
<dbReference type="GO" id="GO:0046872">
    <property type="term" value="F:metal ion binding"/>
    <property type="evidence" value="ECO:0007669"/>
    <property type="project" value="UniProtKB-KW"/>
</dbReference>
<proteinExistence type="predicted"/>
<dbReference type="Pfam" id="PF00560">
    <property type="entry name" value="LRR_1"/>
    <property type="match status" value="1"/>
</dbReference>
<dbReference type="SUPFAM" id="SSF101478">
    <property type="entry name" value="ADP-ribosylglycohydrolase"/>
    <property type="match status" value="1"/>
</dbReference>
<evidence type="ECO:0000313" key="4">
    <source>
        <dbReference type="EMBL" id="EFX90358.1"/>
    </source>
</evidence>
<dbReference type="AlphaFoldDB" id="E9FS98"/>
<dbReference type="PANTHER" id="PTHR16222">
    <property type="entry name" value="ADP-RIBOSYLGLYCOHYDROLASE"/>
    <property type="match status" value="1"/>
</dbReference>
<dbReference type="InterPro" id="IPR001611">
    <property type="entry name" value="Leu-rich_rpt"/>
</dbReference>
<keyword evidence="3" id="KW-0460">Magnesium</keyword>
<dbReference type="PROSITE" id="PS51450">
    <property type="entry name" value="LRR"/>
    <property type="match status" value="2"/>
</dbReference>
<dbReference type="SUPFAM" id="SSF52058">
    <property type="entry name" value="L domain-like"/>
    <property type="match status" value="1"/>
</dbReference>
<dbReference type="KEGG" id="dpx:DAPPUDRAFT_300065"/>
<dbReference type="SMART" id="SM00369">
    <property type="entry name" value="LRR_TYP"/>
    <property type="match status" value="4"/>
</dbReference>
<dbReference type="Pfam" id="PF13855">
    <property type="entry name" value="LRR_8"/>
    <property type="match status" value="1"/>
</dbReference>
<dbReference type="InterPro" id="IPR032675">
    <property type="entry name" value="LRR_dom_sf"/>
</dbReference>
<keyword evidence="3" id="KW-0479">Metal-binding</keyword>
<evidence type="ECO:0000256" key="1">
    <source>
        <dbReference type="ARBA" id="ARBA00022614"/>
    </source>
</evidence>
<dbReference type="InterPro" id="IPR003591">
    <property type="entry name" value="Leu-rich_rpt_typical-subtyp"/>
</dbReference>
<dbReference type="HOGENOM" id="CLU_032688_0_0_1"/>
<reference evidence="4 5" key="1">
    <citation type="journal article" date="2011" name="Science">
        <title>The ecoresponsive genome of Daphnia pulex.</title>
        <authorList>
            <person name="Colbourne J.K."/>
            <person name="Pfrender M.E."/>
            <person name="Gilbert D."/>
            <person name="Thomas W.K."/>
            <person name="Tucker A."/>
            <person name="Oakley T.H."/>
            <person name="Tokishita S."/>
            <person name="Aerts A."/>
            <person name="Arnold G.J."/>
            <person name="Basu M.K."/>
            <person name="Bauer D.J."/>
            <person name="Caceres C.E."/>
            <person name="Carmel L."/>
            <person name="Casola C."/>
            <person name="Choi J.H."/>
            <person name="Detter J.C."/>
            <person name="Dong Q."/>
            <person name="Dusheyko S."/>
            <person name="Eads B.D."/>
            <person name="Frohlich T."/>
            <person name="Geiler-Samerotte K.A."/>
            <person name="Gerlach D."/>
            <person name="Hatcher P."/>
            <person name="Jogdeo S."/>
            <person name="Krijgsveld J."/>
            <person name="Kriventseva E.V."/>
            <person name="Kultz D."/>
            <person name="Laforsch C."/>
            <person name="Lindquist E."/>
            <person name="Lopez J."/>
            <person name="Manak J.R."/>
            <person name="Muller J."/>
            <person name="Pangilinan J."/>
            <person name="Patwardhan R.P."/>
            <person name="Pitluck S."/>
            <person name="Pritham E.J."/>
            <person name="Rechtsteiner A."/>
            <person name="Rho M."/>
            <person name="Rogozin I.B."/>
            <person name="Sakarya O."/>
            <person name="Salamov A."/>
            <person name="Schaack S."/>
            <person name="Shapiro H."/>
            <person name="Shiga Y."/>
            <person name="Skalitzky C."/>
            <person name="Smith Z."/>
            <person name="Souvorov A."/>
            <person name="Sung W."/>
            <person name="Tang Z."/>
            <person name="Tsuchiya D."/>
            <person name="Tu H."/>
            <person name="Vos H."/>
            <person name="Wang M."/>
            <person name="Wolf Y.I."/>
            <person name="Yamagata H."/>
            <person name="Yamada T."/>
            <person name="Ye Y."/>
            <person name="Shaw J.R."/>
            <person name="Andrews J."/>
            <person name="Crease T.J."/>
            <person name="Tang H."/>
            <person name="Lucas S.M."/>
            <person name="Robertson H.M."/>
            <person name="Bork P."/>
            <person name="Koonin E.V."/>
            <person name="Zdobnov E.M."/>
            <person name="Grigoriev I.V."/>
            <person name="Lynch M."/>
            <person name="Boore J.L."/>
        </authorList>
    </citation>
    <scope>NUCLEOTIDE SEQUENCE [LARGE SCALE GENOMIC DNA]</scope>
</reference>
<dbReference type="OrthoDB" id="2021138at2759"/>
<accession>E9FS98</accession>
<dbReference type="eggNOG" id="KOG0619">
    <property type="taxonomic scope" value="Eukaryota"/>
</dbReference>
<sequence>MGNASQLEKDVENEEWLKDLQENRILDFSRKVTHSQFLKHIQQEYTEASLSDLPWSILENVNLYQHVNGSFNNISHLSTNLALRIPHLTHLNFSYNSLTEIPSSIALLFHLKELLLRENQLICLPEEMCLLPKLEMLDVSFNQLQSLPKGIGKLQKLSKLNVSHNYLSSIPSSLGLNPHLFVLVANNNMCTNPPQDVCNNSDQLLVYLREHAPEVLTFRQLNHFPRIRSNVARSQLDDDVRTQNVASYVQTLTQTSKPASRAKTPLLFPSHGTKCSPDDLRDKIIGLIYGTVLGDTLGVATEYLMTDEINFYYGGGRLDHHSIVQDEHRSHFPRGKTTCLLIFDSILRWSGVLDELELARRLIDYSSKGLKDLNGEPLITSSVVNRLLCHERFSIDPHAVASETAKLFDEAICEDLHALPMAIMSGLPQFYNLTEVQSNATRVCRTTHNHERVIKSTSLLASIIALILQGCEMDNIKEVVTNQNLVESEFYYSGNLAYEENNGMKDELANVLSAALHCLEEKEPHFETTLTNILFLGGQSRIYGAVCGGILGCRSGYAHMPARWLEGMHPSVTEWLNERLNHLLDMMGLP</sequence>
<evidence type="ECO:0000256" key="3">
    <source>
        <dbReference type="PIRSR" id="PIRSR605502-1"/>
    </source>
</evidence>
<dbReference type="InterPro" id="IPR005502">
    <property type="entry name" value="Ribosyl_crysJ1"/>
</dbReference>